<dbReference type="InterPro" id="IPR005190">
    <property type="entry name" value="GlnE_rpt_dom"/>
</dbReference>
<keyword evidence="9" id="KW-0436">Ligase</keyword>
<dbReference type="GO" id="GO:0005524">
    <property type="term" value="F:ATP binding"/>
    <property type="evidence" value="ECO:0007669"/>
    <property type="project" value="UniProtKB-KW"/>
</dbReference>
<evidence type="ECO:0000313" key="10">
    <source>
        <dbReference type="Proteomes" id="UP000192418"/>
    </source>
</evidence>
<sequence>MGVDVNFCSEQAILFKEALDASLASRGLSIPGDAFFLKELNTALMFSKFIATSLIKTPEILMDLLDSKDLYRTYSPGEYIKKTEPILNLPEKAHVLQRFLGTLRLREMVRIAWRDLNGHAALEETMADLSALADACVETAMTVLHEKLCTTHGVPMDPHGDPLKIIVLGMGKLGAGELNFSSDIDLIFAFPREGTIENAVRMPGCEAFFTKLCREFLNIFNSRSTGLPIFRVDTRLRPFGESGPLVMSCEAMEIYYQTQGREWERYALIKARPMAGDLAAGHALLATLKPFVFRRYLDYGTFDAFRDMKARITMQIRDKRWKNNIKLGAGGIREIEFFGQLFQLIRGGVTPRLQEKKILKVLALLAREGFINAATARDLKSAYVFLRTVEHRLQEYDDRQTHDIPGGKSKRHCLALSMGFDSWDGLEKALHRHMDMVHQHFNKLLVSKESKKKNGKAESPFRYLWETINDPQADVKASLVSGYTAPEKVLQSLETLAEHPHTRKLTRTGRRRLNDLIPLVAEIAGEQPQPEITLERLISLIIAIEQRTCYLSLLLENPTAIITLATLATQSPWIISFLSRHPALLDELLDPATLYKPPDRPSLERDLAHRMAAIPPEDFEFQLEELCLFKLTGTLRVAAADISGDYPLMKVSDALTDIAETVLQQVLCIAWQQTRRRYGVPSGIEPAPGATPGFAAVAYGKLGGIELGYKSDLDLVFVHSESRGVTSGGPRSIENMRFYTLLGQRIITMLTMHTPAGTLYKPDMRLRPSGQAGMIVSHIDAFYEYMETQAWTWEHQAIIRARPVAGDPLLWKKFNAIRQQVMEIKRHTPTLRQEIREMRERMKKQRFDALSHGFDIKQGRGGIVDIEFLVQFLTLNHARNHPALIRWTDNIRLIETLEKERILSETQALNLRETYIVLRKALHRLDLKEKTEYRPGTDLTKKTRMVSQLFQRMLYD</sequence>
<dbReference type="InterPro" id="IPR013546">
    <property type="entry name" value="PII_UdlTrfase/GS_AdlTrfase"/>
</dbReference>
<keyword evidence="10" id="KW-1185">Reference proteome</keyword>
<evidence type="ECO:0000256" key="5">
    <source>
        <dbReference type="ARBA" id="ARBA00022842"/>
    </source>
</evidence>
<gene>
    <name evidence="9" type="ORF">SAMN02746065_11168</name>
</gene>
<evidence type="ECO:0000256" key="1">
    <source>
        <dbReference type="ARBA" id="ARBA00022679"/>
    </source>
</evidence>
<dbReference type="NCBIfam" id="NF008292">
    <property type="entry name" value="PRK11072.1"/>
    <property type="match status" value="1"/>
</dbReference>
<keyword evidence="3" id="KW-0547">Nucleotide-binding</keyword>
<keyword evidence="2 9" id="KW-0548">Nucleotidyltransferase</keyword>
<dbReference type="FunFam" id="1.20.120.330:FF:000005">
    <property type="entry name" value="Bifunctional glutamine synthetase adenylyltransferase/adenylyl-removing enzyme"/>
    <property type="match status" value="1"/>
</dbReference>
<dbReference type="GO" id="GO:0016874">
    <property type="term" value="F:ligase activity"/>
    <property type="evidence" value="ECO:0007669"/>
    <property type="project" value="UniProtKB-KW"/>
</dbReference>
<dbReference type="Gene3D" id="1.20.120.1510">
    <property type="match status" value="1"/>
</dbReference>
<organism evidence="9 10">
    <name type="scientific">Desulfocicer vacuolatum DSM 3385</name>
    <dbReference type="NCBI Taxonomy" id="1121400"/>
    <lineage>
        <taxon>Bacteria</taxon>
        <taxon>Pseudomonadati</taxon>
        <taxon>Thermodesulfobacteriota</taxon>
        <taxon>Desulfobacteria</taxon>
        <taxon>Desulfobacterales</taxon>
        <taxon>Desulfobacteraceae</taxon>
        <taxon>Desulfocicer</taxon>
    </lineage>
</organism>
<dbReference type="EMBL" id="FWXY01000011">
    <property type="protein sequence ID" value="SMC82349.1"/>
    <property type="molecule type" value="Genomic_DNA"/>
</dbReference>
<evidence type="ECO:0000256" key="2">
    <source>
        <dbReference type="ARBA" id="ARBA00022695"/>
    </source>
</evidence>
<name>A0A1W2CB15_9BACT</name>
<dbReference type="AlphaFoldDB" id="A0A1W2CB15"/>
<evidence type="ECO:0000256" key="4">
    <source>
        <dbReference type="ARBA" id="ARBA00022840"/>
    </source>
</evidence>
<reference evidence="9 10" key="1">
    <citation type="submission" date="2017-04" db="EMBL/GenBank/DDBJ databases">
        <authorList>
            <person name="Afonso C.L."/>
            <person name="Miller P.J."/>
            <person name="Scott M.A."/>
            <person name="Spackman E."/>
            <person name="Goraichik I."/>
            <person name="Dimitrov K.M."/>
            <person name="Suarez D.L."/>
            <person name="Swayne D.E."/>
        </authorList>
    </citation>
    <scope>NUCLEOTIDE SEQUENCE [LARGE SCALE GENOMIC DNA]</scope>
    <source>
        <strain evidence="9 10">DSM 3385</strain>
    </source>
</reference>
<keyword evidence="1 9" id="KW-0808">Transferase</keyword>
<feature type="domain" description="PII-uridylyltransferase/Glutamine-synthetase adenylyltransferase" evidence="8">
    <location>
        <begin position="831"/>
        <end position="929"/>
    </location>
</feature>
<protein>
    <submittedName>
        <fullName evidence="9">Glutamate-ammonia-ligase adenylyltransferase</fullName>
    </submittedName>
</protein>
<dbReference type="PANTHER" id="PTHR30621:SF0">
    <property type="entry name" value="BIFUNCTIONAL GLUTAMINE SYNTHETASE ADENYLYLTRANSFERASE_ADENYLYL-REMOVING ENZYME"/>
    <property type="match status" value="1"/>
</dbReference>
<evidence type="ECO:0000259" key="8">
    <source>
        <dbReference type="Pfam" id="PF08335"/>
    </source>
</evidence>
<feature type="domain" description="Glutamate-ammonia ligase adenylyltransferase repeated" evidence="7">
    <location>
        <begin position="38"/>
        <end position="284"/>
    </location>
</feature>
<dbReference type="GO" id="GO:0008882">
    <property type="term" value="F:[glutamate-ammonia-ligase] adenylyltransferase activity"/>
    <property type="evidence" value="ECO:0007669"/>
    <property type="project" value="InterPro"/>
</dbReference>
<keyword evidence="5" id="KW-0460">Magnesium</keyword>
<dbReference type="CDD" id="cd05401">
    <property type="entry name" value="NT_GlnE_GlnD_like"/>
    <property type="match status" value="2"/>
</dbReference>
<dbReference type="SUPFAM" id="SSF81593">
    <property type="entry name" value="Nucleotidyltransferase substrate binding subunit/domain"/>
    <property type="match status" value="2"/>
</dbReference>
<dbReference type="PANTHER" id="PTHR30621">
    <property type="entry name" value="GLUTAMINE SYNTHETASE ADENYLYLTRANSFERASE"/>
    <property type="match status" value="1"/>
</dbReference>
<dbReference type="Pfam" id="PF08335">
    <property type="entry name" value="GlnD_UR_UTase"/>
    <property type="match status" value="2"/>
</dbReference>
<evidence type="ECO:0000259" key="7">
    <source>
        <dbReference type="Pfam" id="PF03710"/>
    </source>
</evidence>
<keyword evidence="6" id="KW-0511">Multifunctional enzyme</keyword>
<dbReference type="InterPro" id="IPR023057">
    <property type="entry name" value="GlnE"/>
</dbReference>
<keyword evidence="4" id="KW-0067">ATP-binding</keyword>
<dbReference type="Gene3D" id="3.30.460.10">
    <property type="entry name" value="Beta Polymerase, domain 2"/>
    <property type="match status" value="2"/>
</dbReference>
<dbReference type="SUPFAM" id="SSF81301">
    <property type="entry name" value="Nucleotidyltransferase"/>
    <property type="match status" value="2"/>
</dbReference>
<dbReference type="InterPro" id="IPR043519">
    <property type="entry name" value="NT_sf"/>
</dbReference>
<dbReference type="GO" id="GO:0005829">
    <property type="term" value="C:cytosol"/>
    <property type="evidence" value="ECO:0007669"/>
    <property type="project" value="TreeGrafter"/>
</dbReference>
<dbReference type="Pfam" id="PF03710">
    <property type="entry name" value="GlnE"/>
    <property type="match status" value="2"/>
</dbReference>
<proteinExistence type="inferred from homology"/>
<dbReference type="STRING" id="1121400.SAMN02746065_11168"/>
<dbReference type="Proteomes" id="UP000192418">
    <property type="component" value="Unassembled WGS sequence"/>
</dbReference>
<evidence type="ECO:0000256" key="3">
    <source>
        <dbReference type="ARBA" id="ARBA00022741"/>
    </source>
</evidence>
<feature type="domain" description="PII-uridylyltransferase/Glutamine-synthetase adenylyltransferase" evidence="8">
    <location>
        <begin position="306"/>
        <end position="445"/>
    </location>
</feature>
<dbReference type="HAMAP" id="MF_00802">
    <property type="entry name" value="GlnE"/>
    <property type="match status" value="1"/>
</dbReference>
<evidence type="ECO:0000313" key="9">
    <source>
        <dbReference type="EMBL" id="SMC82349.1"/>
    </source>
</evidence>
<accession>A0A1W2CB15</accession>
<dbReference type="GO" id="GO:0000820">
    <property type="term" value="P:regulation of glutamine family amino acid metabolic process"/>
    <property type="evidence" value="ECO:0007669"/>
    <property type="project" value="TreeGrafter"/>
</dbReference>
<dbReference type="Gene3D" id="1.20.120.330">
    <property type="entry name" value="Nucleotidyltransferases domain 2"/>
    <property type="match status" value="2"/>
</dbReference>
<dbReference type="FunFam" id="3.30.460.10:FF:000009">
    <property type="entry name" value="Bifunctional glutamine synthetase adenylyltransferase/adenylyl-removing enzyme"/>
    <property type="match status" value="1"/>
</dbReference>
<feature type="domain" description="Glutamate-ammonia ligase adenylyltransferase repeated" evidence="7">
    <location>
        <begin position="564"/>
        <end position="815"/>
    </location>
</feature>
<evidence type="ECO:0000256" key="6">
    <source>
        <dbReference type="ARBA" id="ARBA00023268"/>
    </source>
</evidence>